<dbReference type="AlphaFoldDB" id="A0A6J4DIY8"/>
<name>A0A6J4DIY8_KLEPN</name>
<dbReference type="GO" id="GO:0009279">
    <property type="term" value="C:cell outer membrane"/>
    <property type="evidence" value="ECO:0007669"/>
    <property type="project" value="UniProtKB-SubCell"/>
</dbReference>
<accession>A0A6J4DIY8</accession>
<dbReference type="RefSeq" id="WP_162887240.1">
    <property type="nucleotide sequence ID" value="NZ_CP031883.1"/>
</dbReference>
<comment type="similarity">
    <text evidence="2">Belongs to the MipA/OmpV family.</text>
</comment>
<evidence type="ECO:0000313" key="6">
    <source>
        <dbReference type="EMBL" id="BCG06838.1"/>
    </source>
</evidence>
<dbReference type="Pfam" id="PF06629">
    <property type="entry name" value="MipA"/>
    <property type="match status" value="1"/>
</dbReference>
<evidence type="ECO:0000313" key="7">
    <source>
        <dbReference type="EMBL" id="BCG06969.1"/>
    </source>
</evidence>
<keyword evidence="5" id="KW-0998">Cell outer membrane</keyword>
<evidence type="ECO:0000256" key="5">
    <source>
        <dbReference type="ARBA" id="ARBA00023237"/>
    </source>
</evidence>
<proteinExistence type="inferred from homology"/>
<keyword evidence="4" id="KW-0472">Membrane</keyword>
<evidence type="ECO:0000256" key="1">
    <source>
        <dbReference type="ARBA" id="ARBA00004442"/>
    </source>
</evidence>
<comment type="subcellular location">
    <subcellularLocation>
        <location evidence="1">Cell outer membrane</location>
    </subcellularLocation>
</comment>
<organism evidence="6">
    <name type="scientific">Klebsiella pneumoniae</name>
    <dbReference type="NCBI Taxonomy" id="573"/>
    <lineage>
        <taxon>Bacteria</taxon>
        <taxon>Pseudomonadati</taxon>
        <taxon>Pseudomonadota</taxon>
        <taxon>Gammaproteobacteria</taxon>
        <taxon>Enterobacterales</taxon>
        <taxon>Enterobacteriaceae</taxon>
        <taxon>Klebsiella/Raoultella group</taxon>
        <taxon>Klebsiella</taxon>
        <taxon>Klebsiella pneumoniae complex</taxon>
    </lineage>
</organism>
<reference evidence="6" key="1">
    <citation type="submission" date="2020-05" db="EMBL/GenBank/DDBJ databases">
        <title>Complete plasmid sequence of Klebsiella pneumoniae VNCKp115.</title>
        <authorList>
            <person name="Tada T."/>
            <person name="Toya M."/>
            <person name="Kirikae T."/>
        </authorList>
    </citation>
    <scope>NUCLEOTIDE SEQUENCE</scope>
    <source>
        <strain evidence="6">VNCKp115</strain>
        <plasmid evidence="6">pVNCKp115</plasmid>
    </source>
</reference>
<evidence type="ECO:0008006" key="8">
    <source>
        <dbReference type="Google" id="ProtNLM"/>
    </source>
</evidence>
<evidence type="ECO:0000256" key="3">
    <source>
        <dbReference type="ARBA" id="ARBA00022729"/>
    </source>
</evidence>
<dbReference type="PANTHER" id="PTHR38776:SF1">
    <property type="entry name" value="MLTA-INTERACTING PROTEIN-RELATED"/>
    <property type="match status" value="1"/>
</dbReference>
<keyword evidence="3" id="KW-0732">Signal</keyword>
<sequence>MHIAGGKISEGSKILTKSVYLLPLLGLLHGHQVSCAELHGFIGTGLEYAPVYSGARQYSVQPGFQAGGTIQGEHWGALTLSSDGVEWDLSPDTPFSASLLVYIDDGRDEVISTPFSHKENNELKGMGDLPDIPMAGVSVSYKMDALALWFRGLAATRTREYGGVPLGRMYKFASGGQFTMFELQNVALSVGSDLTWASSGYQQGHFGVSAQQALTTRFDKYTPGSGLQSGGIYTDLTYRLTDHLIAGLNLRADYLFDKAARSPLVDKRTGYSVGSLIQYSF</sequence>
<protein>
    <recommendedName>
        <fullName evidence="8">MipA/OmpV family protein</fullName>
    </recommendedName>
</protein>
<dbReference type="EMBL" id="LC549808">
    <property type="protein sequence ID" value="BCG06969.1"/>
    <property type="molecule type" value="Genomic_DNA"/>
</dbReference>
<geneLocation type="plasmid" evidence="7">
    <name>pVNCKp83</name>
</geneLocation>
<keyword evidence="6" id="KW-0614">Plasmid</keyword>
<dbReference type="EMBL" id="LC549807">
    <property type="protein sequence ID" value="BCG06838.1"/>
    <property type="molecule type" value="Genomic_DNA"/>
</dbReference>
<dbReference type="PANTHER" id="PTHR38776">
    <property type="entry name" value="MLTA-INTERACTING PROTEIN-RELATED"/>
    <property type="match status" value="1"/>
</dbReference>
<evidence type="ECO:0000256" key="4">
    <source>
        <dbReference type="ARBA" id="ARBA00023136"/>
    </source>
</evidence>
<evidence type="ECO:0000256" key="2">
    <source>
        <dbReference type="ARBA" id="ARBA00005722"/>
    </source>
</evidence>
<reference evidence="7" key="2">
    <citation type="submission" date="2020-05" db="EMBL/GenBank/DDBJ databases">
        <title>Complete plasmid sequence of Klebsiella pneumoniae VNCKp83.</title>
        <authorList>
            <person name="Tada T."/>
            <person name="Toya M."/>
            <person name="Kirikae T."/>
        </authorList>
    </citation>
    <scope>NUCLEOTIDE SEQUENCE</scope>
    <source>
        <strain evidence="7">VNCKp83</strain>
        <plasmid evidence="7">pVNCKp83</plasmid>
    </source>
</reference>
<dbReference type="InterPro" id="IPR010583">
    <property type="entry name" value="MipA"/>
</dbReference>
<geneLocation type="plasmid" evidence="6">
    <name>pVNCKp115</name>
</geneLocation>